<evidence type="ECO:0000256" key="1">
    <source>
        <dbReference type="SAM" id="MobiDB-lite"/>
    </source>
</evidence>
<comment type="caution">
    <text evidence="3">The sequence shown here is derived from an EMBL/GenBank/DDBJ whole genome shotgun (WGS) entry which is preliminary data.</text>
</comment>
<keyword evidence="4" id="KW-1185">Reference proteome</keyword>
<reference evidence="3 4" key="1">
    <citation type="submission" date="2019-07" db="EMBL/GenBank/DDBJ databases">
        <title>Whole genome shotgun sequence of Halomonas halophila NBRC 102604.</title>
        <authorList>
            <person name="Hosoyama A."/>
            <person name="Uohara A."/>
            <person name="Ohji S."/>
            <person name="Ichikawa N."/>
        </authorList>
    </citation>
    <scope>NUCLEOTIDE SEQUENCE [LARGE SCALE GENOMIC DNA]</scope>
    <source>
        <strain evidence="3 4">NBRC 102604</strain>
    </source>
</reference>
<gene>
    <name evidence="3" type="ORF">HHA04nite_30920</name>
</gene>
<evidence type="ECO:0000313" key="4">
    <source>
        <dbReference type="Proteomes" id="UP000321121"/>
    </source>
</evidence>
<keyword evidence="2" id="KW-1133">Transmembrane helix</keyword>
<feature type="transmembrane region" description="Helical" evidence="2">
    <location>
        <begin position="16"/>
        <end position="36"/>
    </location>
</feature>
<feature type="compositionally biased region" description="Basic and acidic residues" evidence="1">
    <location>
        <begin position="104"/>
        <end position="118"/>
    </location>
</feature>
<evidence type="ECO:0000313" key="3">
    <source>
        <dbReference type="EMBL" id="GEK74548.1"/>
    </source>
</evidence>
<evidence type="ECO:0008006" key="5">
    <source>
        <dbReference type="Google" id="ProtNLM"/>
    </source>
</evidence>
<feature type="transmembrane region" description="Helical" evidence="2">
    <location>
        <begin position="56"/>
        <end position="77"/>
    </location>
</feature>
<dbReference type="RefSeq" id="WP_107180952.1">
    <property type="nucleotide sequence ID" value="NZ_BJUS01000049.1"/>
</dbReference>
<accession>A0ABQ0U9Y6</accession>
<evidence type="ECO:0000256" key="2">
    <source>
        <dbReference type="SAM" id="Phobius"/>
    </source>
</evidence>
<dbReference type="Proteomes" id="UP000321121">
    <property type="component" value="Unassembled WGS sequence"/>
</dbReference>
<proteinExistence type="predicted"/>
<dbReference type="EMBL" id="BJUS01000049">
    <property type="protein sequence ID" value="GEK74548.1"/>
    <property type="molecule type" value="Genomic_DNA"/>
</dbReference>
<feature type="region of interest" description="Disordered" evidence="1">
    <location>
        <begin position="104"/>
        <end position="162"/>
    </location>
</feature>
<name>A0ABQ0U9Y6_9GAMM</name>
<organism evidence="3 4">
    <name type="scientific">Halomonas halophila</name>
    <dbReference type="NCBI Taxonomy" id="29573"/>
    <lineage>
        <taxon>Bacteria</taxon>
        <taxon>Pseudomonadati</taxon>
        <taxon>Pseudomonadota</taxon>
        <taxon>Gammaproteobacteria</taxon>
        <taxon>Oceanospirillales</taxon>
        <taxon>Halomonadaceae</taxon>
        <taxon>Halomonas</taxon>
    </lineage>
</organism>
<keyword evidence="2" id="KW-0812">Transmembrane</keyword>
<sequence length="162" mass="17726">MRHFLFPRHPLPRRTLLFCHAVLQLGLLAAGGLWLAPHTPWLAETDWLSAWPELTLGGGVILLAMVALRLLAELWLLPHHLAAQRAGFSAGAVVTRSVERRPAVHDRQHARVTGGREVDAEDAVLSPARVARQAPPPRRHDEPSLDLAGGHAEPAPANEPRL</sequence>
<keyword evidence="2" id="KW-0472">Membrane</keyword>
<protein>
    <recommendedName>
        <fullName evidence="5">ABC transmembrane type-1 domain-containing protein</fullName>
    </recommendedName>
</protein>